<protein>
    <submittedName>
        <fullName evidence="2">Uncharacterized protein</fullName>
    </submittedName>
</protein>
<dbReference type="EMBL" id="BKCJ010392159">
    <property type="protein sequence ID" value="GFA24782.1"/>
    <property type="molecule type" value="Genomic_DNA"/>
</dbReference>
<gene>
    <name evidence="2" type="ORF">Tci_596754</name>
</gene>
<evidence type="ECO:0000256" key="1">
    <source>
        <dbReference type="SAM" id="Coils"/>
    </source>
</evidence>
<proteinExistence type="predicted"/>
<evidence type="ECO:0000313" key="2">
    <source>
        <dbReference type="EMBL" id="GFA24782.1"/>
    </source>
</evidence>
<name>A0A699JCE8_TANCI</name>
<comment type="caution">
    <text evidence="2">The sequence shown here is derived from an EMBL/GenBank/DDBJ whole genome shotgun (WGS) entry which is preliminary data.</text>
</comment>
<keyword evidence="1" id="KW-0175">Coiled coil</keyword>
<sequence>MLHNEELASPKQTALGKDYSNPFMAGSLPKRFNTPRCDDDSLELMELMVFMATATIKKVNDVVQLRALIDRKKVVVTEDVIRRDLRLDDADGVECLQNEEIFVELARMGYEKPPPKLTSYKALFSAQWKTRQTYSSLGGFKAQEDGKEVKEEEEVKVFRFQEAKKDWYITKSGLLCRSCCGCSGGCIQIRGKMEAIDADEDITLVDVEKDEEVAAMDAELQGRIDQDDEVNAASKGVNAAEPTVFDDEEEIEKAAAKEKQEKDDLERAKVLQKQYEDKEEKINWNAVAEQI</sequence>
<feature type="coiled-coil region" evidence="1">
    <location>
        <begin position="248"/>
        <end position="278"/>
    </location>
</feature>
<reference evidence="2" key="1">
    <citation type="journal article" date="2019" name="Sci. Rep.">
        <title>Draft genome of Tanacetum cinerariifolium, the natural source of mosquito coil.</title>
        <authorList>
            <person name="Yamashiro T."/>
            <person name="Shiraishi A."/>
            <person name="Satake H."/>
            <person name="Nakayama K."/>
        </authorList>
    </citation>
    <scope>NUCLEOTIDE SEQUENCE</scope>
</reference>
<organism evidence="2">
    <name type="scientific">Tanacetum cinerariifolium</name>
    <name type="common">Dalmatian daisy</name>
    <name type="synonym">Chrysanthemum cinerariifolium</name>
    <dbReference type="NCBI Taxonomy" id="118510"/>
    <lineage>
        <taxon>Eukaryota</taxon>
        <taxon>Viridiplantae</taxon>
        <taxon>Streptophyta</taxon>
        <taxon>Embryophyta</taxon>
        <taxon>Tracheophyta</taxon>
        <taxon>Spermatophyta</taxon>
        <taxon>Magnoliopsida</taxon>
        <taxon>eudicotyledons</taxon>
        <taxon>Gunneridae</taxon>
        <taxon>Pentapetalae</taxon>
        <taxon>asterids</taxon>
        <taxon>campanulids</taxon>
        <taxon>Asterales</taxon>
        <taxon>Asteraceae</taxon>
        <taxon>Asteroideae</taxon>
        <taxon>Anthemideae</taxon>
        <taxon>Anthemidinae</taxon>
        <taxon>Tanacetum</taxon>
    </lineage>
</organism>
<accession>A0A699JCE8</accession>
<dbReference type="AlphaFoldDB" id="A0A699JCE8"/>